<keyword evidence="3 7" id="KW-0547">Nucleotide-binding</keyword>
<dbReference type="HAMAP" id="MF_00120">
    <property type="entry name" value="GatA"/>
    <property type="match status" value="1"/>
</dbReference>
<reference evidence="10" key="2">
    <citation type="submission" date="2010-04" db="EMBL/GenBank/DDBJ databases">
        <authorList>
            <person name="Buell R."/>
            <person name="Hamilton J."/>
            <person name="Hostetler J."/>
        </authorList>
    </citation>
    <scope>NUCLEOTIDE SEQUENCE [LARGE SCALE GENOMIC DNA]</scope>
    <source>
        <strain evidence="10">DAOM:BR144</strain>
    </source>
</reference>
<dbReference type="InterPro" id="IPR036928">
    <property type="entry name" value="AS_sf"/>
</dbReference>
<dbReference type="GO" id="GO:0005524">
    <property type="term" value="F:ATP binding"/>
    <property type="evidence" value="ECO:0007669"/>
    <property type="project" value="UniProtKB-KW"/>
</dbReference>
<feature type="active site" description="Acyl-ester intermediate" evidence="7">
    <location>
        <position position="212"/>
    </location>
</feature>
<proteinExistence type="inferred from homology"/>
<evidence type="ECO:0000256" key="6">
    <source>
        <dbReference type="ARBA" id="ARBA00047407"/>
    </source>
</evidence>
<accession>K3X8K8</accession>
<dbReference type="AlphaFoldDB" id="K3X8K8"/>
<dbReference type="GO" id="GO:0005739">
    <property type="term" value="C:mitochondrion"/>
    <property type="evidence" value="ECO:0007669"/>
    <property type="project" value="UniProtKB-SubCell"/>
</dbReference>
<dbReference type="Proteomes" id="UP000019132">
    <property type="component" value="Unassembled WGS sequence"/>
</dbReference>
<evidence type="ECO:0000259" key="8">
    <source>
        <dbReference type="Pfam" id="PF01425"/>
    </source>
</evidence>
<dbReference type="GO" id="GO:0030956">
    <property type="term" value="C:glutamyl-tRNA(Gln) amidotransferase complex"/>
    <property type="evidence" value="ECO:0007669"/>
    <property type="project" value="UniProtKB-UniRule"/>
</dbReference>
<dbReference type="VEuPathDB" id="FungiDB:PYU1_G013528"/>
<dbReference type="NCBIfam" id="TIGR00132">
    <property type="entry name" value="gatA"/>
    <property type="match status" value="1"/>
</dbReference>
<dbReference type="Pfam" id="PF01425">
    <property type="entry name" value="Amidase"/>
    <property type="match status" value="1"/>
</dbReference>
<dbReference type="PANTHER" id="PTHR11895">
    <property type="entry name" value="TRANSAMIDASE"/>
    <property type="match status" value="1"/>
</dbReference>
<dbReference type="STRING" id="431595.K3X8K8"/>
<dbReference type="InterPro" id="IPR020556">
    <property type="entry name" value="Amidase_CS"/>
</dbReference>
<comment type="subunit">
    <text evidence="7">Subunit of the heterotrimeric GatCAB amidotransferase (AdT) complex, composed of A, B and C subunits.</text>
</comment>
<dbReference type="OMA" id="QPASYCG"/>
<evidence type="ECO:0000256" key="3">
    <source>
        <dbReference type="ARBA" id="ARBA00022741"/>
    </source>
</evidence>
<dbReference type="EMBL" id="GL376597">
    <property type="status" value="NOT_ANNOTATED_CDS"/>
    <property type="molecule type" value="Genomic_DNA"/>
</dbReference>
<keyword evidence="10" id="KW-1185">Reference proteome</keyword>
<evidence type="ECO:0000313" key="9">
    <source>
        <dbReference type="EnsemblProtists" id="PYU1_T013557"/>
    </source>
</evidence>
<comment type="similarity">
    <text evidence="1 7">Belongs to the amidase family. GatA subfamily.</text>
</comment>
<sequence>MMRQTLLRNAHALGARATFATRPQGHVRALSEWCRKSLLEASTALQEGKVTAVQLTQACIDQIEATRKLNMFVWTDSAKALELAKESDARRAAGQVRGSLDGIPIGVKDLFCMENVPTTAASKILEGFVAPYESTATAKLLEQGAIPLGKLNMDEFAMGSGTLYTKFGATINPWSSDLDEKAVVAGGSSGGSAAAVASGCCFAALGSDTGGSVRQPAAYCGIVGLKPSYGRVSRHGMISYASSLDTPGIFTRTVGDAAVVLKAIAGPDDMDSTCMADEISSEWCNETIESSLSSSDVDLTGVRVGIPHEYFVKELPDEILAVWDKGVEWLRDAGAQVVSVSLPTTKLCIPAYYIIACAEASSNLSRYDGVRYGYRAKNIELEKQGDQSDALHDLYCRTRSEGFGEEVQRRILSGTFVLSAGAMSDYYERAVILRQKIRDDFQNAFKNQGIDVLMTPTTPSGPFAVHNKQVKEDPVGMYLNDVMTIPANMAGVPAISIPASLTSGDEFPLGLQLMGARKTEEKVLQVANALERHAQFSSLIPESVFEARR</sequence>
<dbReference type="EnsemblProtists" id="PYU1_T013557">
    <property type="protein sequence ID" value="PYU1_T013557"/>
    <property type="gene ID" value="PYU1_G013528"/>
</dbReference>
<feature type="active site" description="Charge relay system" evidence="7">
    <location>
        <position position="188"/>
    </location>
</feature>
<dbReference type="Gene3D" id="3.90.1300.10">
    <property type="entry name" value="Amidase signature (AS) domain"/>
    <property type="match status" value="1"/>
</dbReference>
<comment type="subcellular location">
    <subcellularLocation>
        <location evidence="7">Mitochondrion</location>
    </subcellularLocation>
</comment>
<protein>
    <recommendedName>
        <fullName evidence="7">Glutamyl-tRNA(Gln) amidotransferase subunit A, mitochondrial</fullName>
        <shortName evidence="7">Glu-AdT subunit A</shortName>
        <ecNumber evidence="7">6.3.5.7</ecNumber>
    </recommendedName>
</protein>
<keyword evidence="4 7" id="KW-0067">ATP-binding</keyword>
<dbReference type="SUPFAM" id="SSF75304">
    <property type="entry name" value="Amidase signature (AS) enzymes"/>
    <property type="match status" value="1"/>
</dbReference>
<dbReference type="InterPro" id="IPR004412">
    <property type="entry name" value="GatA"/>
</dbReference>
<reference evidence="10" key="1">
    <citation type="journal article" date="2010" name="Genome Biol.">
        <title>Genome sequence of the necrotrophic plant pathogen Pythium ultimum reveals original pathogenicity mechanisms and effector repertoire.</title>
        <authorList>
            <person name="Levesque C.A."/>
            <person name="Brouwer H."/>
            <person name="Cano L."/>
            <person name="Hamilton J.P."/>
            <person name="Holt C."/>
            <person name="Huitema E."/>
            <person name="Raffaele S."/>
            <person name="Robideau G.P."/>
            <person name="Thines M."/>
            <person name="Win J."/>
            <person name="Zerillo M.M."/>
            <person name="Beakes G.W."/>
            <person name="Boore J.L."/>
            <person name="Busam D."/>
            <person name="Dumas B."/>
            <person name="Ferriera S."/>
            <person name="Fuerstenberg S.I."/>
            <person name="Gachon C.M."/>
            <person name="Gaulin E."/>
            <person name="Govers F."/>
            <person name="Grenville-Briggs L."/>
            <person name="Horner N."/>
            <person name="Hostetler J."/>
            <person name="Jiang R.H."/>
            <person name="Johnson J."/>
            <person name="Krajaejun T."/>
            <person name="Lin H."/>
            <person name="Meijer H.J."/>
            <person name="Moore B."/>
            <person name="Morris P."/>
            <person name="Phuntmart V."/>
            <person name="Puiu D."/>
            <person name="Shetty J."/>
            <person name="Stajich J.E."/>
            <person name="Tripathy S."/>
            <person name="Wawra S."/>
            <person name="van West P."/>
            <person name="Whitty B.R."/>
            <person name="Coutinho P.M."/>
            <person name="Henrissat B."/>
            <person name="Martin F."/>
            <person name="Thomas P.D."/>
            <person name="Tyler B.M."/>
            <person name="De Vries R.P."/>
            <person name="Kamoun S."/>
            <person name="Yandell M."/>
            <person name="Tisserat N."/>
            <person name="Buell C.R."/>
        </authorList>
    </citation>
    <scope>NUCLEOTIDE SEQUENCE</scope>
    <source>
        <strain evidence="10">DAOM:BR144</strain>
    </source>
</reference>
<keyword evidence="7" id="KW-0496">Mitochondrion</keyword>
<feature type="active site" description="Charge relay system" evidence="7">
    <location>
        <position position="108"/>
    </location>
</feature>
<evidence type="ECO:0000256" key="5">
    <source>
        <dbReference type="ARBA" id="ARBA00022917"/>
    </source>
</evidence>
<evidence type="ECO:0000256" key="2">
    <source>
        <dbReference type="ARBA" id="ARBA00022598"/>
    </source>
</evidence>
<dbReference type="HOGENOM" id="CLU_009600_7_6_1"/>
<dbReference type="InterPro" id="IPR000120">
    <property type="entry name" value="Amidase"/>
</dbReference>
<keyword evidence="2 7" id="KW-0436">Ligase</keyword>
<dbReference type="eggNOG" id="KOG1211">
    <property type="taxonomic scope" value="Eukaryota"/>
</dbReference>
<evidence type="ECO:0000256" key="7">
    <source>
        <dbReference type="HAMAP-Rule" id="MF_03150"/>
    </source>
</evidence>
<dbReference type="GO" id="GO:0070681">
    <property type="term" value="P:glutaminyl-tRNAGln biosynthesis via transamidation"/>
    <property type="evidence" value="ECO:0007669"/>
    <property type="project" value="UniProtKB-UniRule"/>
</dbReference>
<dbReference type="PROSITE" id="PS00571">
    <property type="entry name" value="AMIDASES"/>
    <property type="match status" value="1"/>
</dbReference>
<evidence type="ECO:0000313" key="10">
    <source>
        <dbReference type="Proteomes" id="UP000019132"/>
    </source>
</evidence>
<evidence type="ECO:0000256" key="1">
    <source>
        <dbReference type="ARBA" id="ARBA00008069"/>
    </source>
</evidence>
<dbReference type="InterPro" id="IPR023631">
    <property type="entry name" value="Amidase_dom"/>
</dbReference>
<dbReference type="GO" id="GO:0032543">
    <property type="term" value="P:mitochondrial translation"/>
    <property type="evidence" value="ECO:0007669"/>
    <property type="project" value="UniProtKB-UniRule"/>
</dbReference>
<name>K3X8K8_GLOUD</name>
<evidence type="ECO:0000256" key="4">
    <source>
        <dbReference type="ARBA" id="ARBA00022840"/>
    </source>
</evidence>
<dbReference type="GO" id="GO:0050567">
    <property type="term" value="F:glutaminyl-tRNA synthase (glutamine-hydrolyzing) activity"/>
    <property type="evidence" value="ECO:0007669"/>
    <property type="project" value="UniProtKB-UniRule"/>
</dbReference>
<feature type="domain" description="Amidase" evidence="8">
    <location>
        <begin position="55"/>
        <end position="524"/>
    </location>
</feature>
<dbReference type="EC" id="6.3.5.7" evidence="7"/>
<organism evidence="9 10">
    <name type="scientific">Globisporangium ultimum (strain ATCC 200006 / CBS 805.95 / DAOM BR144)</name>
    <name type="common">Pythium ultimum</name>
    <dbReference type="NCBI Taxonomy" id="431595"/>
    <lineage>
        <taxon>Eukaryota</taxon>
        <taxon>Sar</taxon>
        <taxon>Stramenopiles</taxon>
        <taxon>Oomycota</taxon>
        <taxon>Peronosporomycetes</taxon>
        <taxon>Pythiales</taxon>
        <taxon>Pythiaceae</taxon>
        <taxon>Globisporangium</taxon>
    </lineage>
</organism>
<dbReference type="PANTHER" id="PTHR11895:SF7">
    <property type="entry name" value="GLUTAMYL-TRNA(GLN) AMIDOTRANSFERASE SUBUNIT A, MITOCHONDRIAL"/>
    <property type="match status" value="1"/>
</dbReference>
<comment type="function">
    <text evidence="7">Allows the formation of correctly charged Gln-tRNA(Gln) through the transamidation of misacylated Glu-tRNA(Gln) in the mitochondria. The reaction takes place in the presence of glutamine and ATP through an activated gamma-phospho-Glu-tRNA(Gln).</text>
</comment>
<comment type="catalytic activity">
    <reaction evidence="6 7">
        <text>L-glutamyl-tRNA(Gln) + L-glutamine + ATP + H2O = L-glutaminyl-tRNA(Gln) + L-glutamate + ADP + phosphate + H(+)</text>
        <dbReference type="Rhea" id="RHEA:17521"/>
        <dbReference type="Rhea" id="RHEA-COMP:9681"/>
        <dbReference type="Rhea" id="RHEA-COMP:9684"/>
        <dbReference type="ChEBI" id="CHEBI:15377"/>
        <dbReference type="ChEBI" id="CHEBI:15378"/>
        <dbReference type="ChEBI" id="CHEBI:29985"/>
        <dbReference type="ChEBI" id="CHEBI:30616"/>
        <dbReference type="ChEBI" id="CHEBI:43474"/>
        <dbReference type="ChEBI" id="CHEBI:58359"/>
        <dbReference type="ChEBI" id="CHEBI:78520"/>
        <dbReference type="ChEBI" id="CHEBI:78521"/>
        <dbReference type="ChEBI" id="CHEBI:456216"/>
        <dbReference type="EC" id="6.3.5.7"/>
    </reaction>
</comment>
<keyword evidence="5 7" id="KW-0648">Protein biosynthesis</keyword>
<dbReference type="InParanoid" id="K3X8K8"/>
<reference evidence="9" key="3">
    <citation type="submission" date="2015-02" db="UniProtKB">
        <authorList>
            <consortium name="EnsemblProtists"/>
        </authorList>
    </citation>
    <scope>IDENTIFICATION</scope>
    <source>
        <strain evidence="9">DAOM BR144</strain>
    </source>
</reference>